<reference evidence="1" key="1">
    <citation type="journal article" date="2023" name="Nat. Commun.">
        <title>Diploid and tetraploid genomes of Acorus and the evolution of monocots.</title>
        <authorList>
            <person name="Ma L."/>
            <person name="Liu K.W."/>
            <person name="Li Z."/>
            <person name="Hsiao Y.Y."/>
            <person name="Qi Y."/>
            <person name="Fu T."/>
            <person name="Tang G.D."/>
            <person name="Zhang D."/>
            <person name="Sun W.H."/>
            <person name="Liu D.K."/>
            <person name="Li Y."/>
            <person name="Chen G.Z."/>
            <person name="Liu X.D."/>
            <person name="Liao X.Y."/>
            <person name="Jiang Y.T."/>
            <person name="Yu X."/>
            <person name="Hao Y."/>
            <person name="Huang J."/>
            <person name="Zhao X.W."/>
            <person name="Ke S."/>
            <person name="Chen Y.Y."/>
            <person name="Wu W.L."/>
            <person name="Hsu J.L."/>
            <person name="Lin Y.F."/>
            <person name="Huang M.D."/>
            <person name="Li C.Y."/>
            <person name="Huang L."/>
            <person name="Wang Z.W."/>
            <person name="Zhao X."/>
            <person name="Zhong W.Y."/>
            <person name="Peng D.H."/>
            <person name="Ahmad S."/>
            <person name="Lan S."/>
            <person name="Zhang J.S."/>
            <person name="Tsai W.C."/>
            <person name="Van de Peer Y."/>
            <person name="Liu Z.J."/>
        </authorList>
    </citation>
    <scope>NUCLEOTIDE SEQUENCE</scope>
    <source>
        <strain evidence="1">CP</strain>
    </source>
</reference>
<dbReference type="EMBL" id="JAUJYO010000005">
    <property type="protein sequence ID" value="KAK1316565.1"/>
    <property type="molecule type" value="Genomic_DNA"/>
</dbReference>
<sequence length="59" mass="6601">MFESQDAGIMCEPCNGKGWLLCDFCQGQKTNVKAENNRIYRRCPSCKAGLQMCNLPGLQ</sequence>
<gene>
    <name evidence="1" type="ORF">QJS10_CPA05g02451</name>
</gene>
<dbReference type="Proteomes" id="UP001180020">
    <property type="component" value="Unassembled WGS sequence"/>
</dbReference>
<protein>
    <submittedName>
        <fullName evidence="1">Uncharacterized protein</fullName>
    </submittedName>
</protein>
<name>A0AAV9ESF3_ACOCL</name>
<proteinExistence type="predicted"/>
<evidence type="ECO:0000313" key="2">
    <source>
        <dbReference type="Proteomes" id="UP001180020"/>
    </source>
</evidence>
<dbReference type="AlphaFoldDB" id="A0AAV9ESF3"/>
<keyword evidence="2" id="KW-1185">Reference proteome</keyword>
<reference evidence="1" key="2">
    <citation type="submission" date="2023-06" db="EMBL/GenBank/DDBJ databases">
        <authorList>
            <person name="Ma L."/>
            <person name="Liu K.-W."/>
            <person name="Li Z."/>
            <person name="Hsiao Y.-Y."/>
            <person name="Qi Y."/>
            <person name="Fu T."/>
            <person name="Tang G."/>
            <person name="Zhang D."/>
            <person name="Sun W.-H."/>
            <person name="Liu D.-K."/>
            <person name="Li Y."/>
            <person name="Chen G.-Z."/>
            <person name="Liu X.-D."/>
            <person name="Liao X.-Y."/>
            <person name="Jiang Y.-T."/>
            <person name="Yu X."/>
            <person name="Hao Y."/>
            <person name="Huang J."/>
            <person name="Zhao X.-W."/>
            <person name="Ke S."/>
            <person name="Chen Y.-Y."/>
            <person name="Wu W.-L."/>
            <person name="Hsu J.-L."/>
            <person name="Lin Y.-F."/>
            <person name="Huang M.-D."/>
            <person name="Li C.-Y."/>
            <person name="Huang L."/>
            <person name="Wang Z.-W."/>
            <person name="Zhao X."/>
            <person name="Zhong W.-Y."/>
            <person name="Peng D.-H."/>
            <person name="Ahmad S."/>
            <person name="Lan S."/>
            <person name="Zhang J.-S."/>
            <person name="Tsai W.-C."/>
            <person name="Van De Peer Y."/>
            <person name="Liu Z.-J."/>
        </authorList>
    </citation>
    <scope>NUCLEOTIDE SEQUENCE</scope>
    <source>
        <strain evidence="1">CP</strain>
        <tissue evidence="1">Leaves</tissue>
    </source>
</reference>
<accession>A0AAV9ESF3</accession>
<organism evidence="1 2">
    <name type="scientific">Acorus calamus</name>
    <name type="common">Sweet flag</name>
    <dbReference type="NCBI Taxonomy" id="4465"/>
    <lineage>
        <taxon>Eukaryota</taxon>
        <taxon>Viridiplantae</taxon>
        <taxon>Streptophyta</taxon>
        <taxon>Embryophyta</taxon>
        <taxon>Tracheophyta</taxon>
        <taxon>Spermatophyta</taxon>
        <taxon>Magnoliopsida</taxon>
        <taxon>Liliopsida</taxon>
        <taxon>Acoraceae</taxon>
        <taxon>Acorus</taxon>
    </lineage>
</organism>
<comment type="caution">
    <text evidence="1">The sequence shown here is derived from an EMBL/GenBank/DDBJ whole genome shotgun (WGS) entry which is preliminary data.</text>
</comment>
<evidence type="ECO:0000313" key="1">
    <source>
        <dbReference type="EMBL" id="KAK1316565.1"/>
    </source>
</evidence>